<protein>
    <submittedName>
        <fullName evidence="9">Methyl-CpG-binding domain-containing protein 11-like</fullName>
    </submittedName>
</protein>
<organism evidence="8 9">
    <name type="scientific">Spinacia oleracea</name>
    <name type="common">Spinach</name>
    <dbReference type="NCBI Taxonomy" id="3562"/>
    <lineage>
        <taxon>Eukaryota</taxon>
        <taxon>Viridiplantae</taxon>
        <taxon>Streptophyta</taxon>
        <taxon>Embryophyta</taxon>
        <taxon>Tracheophyta</taxon>
        <taxon>Spermatophyta</taxon>
        <taxon>Magnoliopsida</taxon>
        <taxon>eudicotyledons</taxon>
        <taxon>Gunneridae</taxon>
        <taxon>Pentapetalae</taxon>
        <taxon>Caryophyllales</taxon>
        <taxon>Chenopodiaceae</taxon>
        <taxon>Chenopodioideae</taxon>
        <taxon>Anserineae</taxon>
        <taxon>Spinacia</taxon>
    </lineage>
</organism>
<evidence type="ECO:0000256" key="1">
    <source>
        <dbReference type="ARBA" id="ARBA00004123"/>
    </source>
</evidence>
<dbReference type="GeneID" id="110781232"/>
<dbReference type="PANTHER" id="PTHR33729:SF6">
    <property type="entry name" value="METHYL-CPG-BINDING DOMAIN-CONTAINING PROTEIN 11"/>
    <property type="match status" value="1"/>
</dbReference>
<proteinExistence type="predicted"/>
<evidence type="ECO:0000256" key="4">
    <source>
        <dbReference type="ARBA" id="ARBA00023163"/>
    </source>
</evidence>
<dbReference type="PANTHER" id="PTHR33729">
    <property type="entry name" value="METHYL-CPG BINDING DOMAIN CONTAINING PROTEIN, EXPRESSED"/>
    <property type="match status" value="1"/>
</dbReference>
<evidence type="ECO:0000256" key="2">
    <source>
        <dbReference type="ARBA" id="ARBA00023015"/>
    </source>
</evidence>
<feature type="compositionally biased region" description="Basic and acidic residues" evidence="6">
    <location>
        <begin position="143"/>
        <end position="176"/>
    </location>
</feature>
<evidence type="ECO:0000256" key="6">
    <source>
        <dbReference type="SAM" id="MobiDB-lite"/>
    </source>
</evidence>
<feature type="compositionally biased region" description="Polar residues" evidence="6">
    <location>
        <begin position="260"/>
        <end position="304"/>
    </location>
</feature>
<feature type="compositionally biased region" description="Basic and acidic residues" evidence="6">
    <location>
        <begin position="63"/>
        <end position="79"/>
    </location>
</feature>
<evidence type="ECO:0000313" key="9">
    <source>
        <dbReference type="RefSeq" id="XP_056683962.1"/>
    </source>
</evidence>
<evidence type="ECO:0000259" key="7">
    <source>
        <dbReference type="PROSITE" id="PS50982"/>
    </source>
</evidence>
<comment type="subcellular location">
    <subcellularLocation>
        <location evidence="1">Nucleus</location>
    </subcellularLocation>
</comment>
<keyword evidence="4" id="KW-0804">Transcription</keyword>
<feature type="region of interest" description="Disordered" evidence="6">
    <location>
        <begin position="58"/>
        <end position="304"/>
    </location>
</feature>
<evidence type="ECO:0000256" key="3">
    <source>
        <dbReference type="ARBA" id="ARBA00023125"/>
    </source>
</evidence>
<keyword evidence="5" id="KW-0539">Nucleus</keyword>
<reference evidence="9" key="2">
    <citation type="submission" date="2025-08" db="UniProtKB">
        <authorList>
            <consortium name="RefSeq"/>
        </authorList>
    </citation>
    <scope>IDENTIFICATION</scope>
    <source>
        <tissue evidence="9">Leaf</tissue>
    </source>
</reference>
<reference evidence="8" key="1">
    <citation type="journal article" date="2021" name="Nat. Commun.">
        <title>Genomic analyses provide insights into spinach domestication and the genetic basis of agronomic traits.</title>
        <authorList>
            <person name="Cai X."/>
            <person name="Sun X."/>
            <person name="Xu C."/>
            <person name="Sun H."/>
            <person name="Wang X."/>
            <person name="Ge C."/>
            <person name="Zhang Z."/>
            <person name="Wang Q."/>
            <person name="Fei Z."/>
            <person name="Jiao C."/>
            <person name="Wang Q."/>
        </authorList>
    </citation>
    <scope>NUCLEOTIDE SEQUENCE [LARGE SCALE GENOMIC DNA]</scope>
    <source>
        <strain evidence="8">cv. Varoflay</strain>
    </source>
</reference>
<dbReference type="RefSeq" id="XP_056683962.1">
    <property type="nucleotide sequence ID" value="XM_056827984.1"/>
</dbReference>
<feature type="region of interest" description="Disordered" evidence="6">
    <location>
        <begin position="1"/>
        <end position="20"/>
    </location>
</feature>
<dbReference type="InterPro" id="IPR039622">
    <property type="entry name" value="MBD10/11"/>
</dbReference>
<dbReference type="InterPro" id="IPR001739">
    <property type="entry name" value="Methyl_CpG_DNA-bd"/>
</dbReference>
<keyword evidence="3" id="KW-0238">DNA-binding</keyword>
<dbReference type="SUPFAM" id="SSF54171">
    <property type="entry name" value="DNA-binding domain"/>
    <property type="match status" value="1"/>
</dbReference>
<dbReference type="Proteomes" id="UP000813463">
    <property type="component" value="Chromosome 5"/>
</dbReference>
<feature type="compositionally biased region" description="Basic and acidic residues" evidence="6">
    <location>
        <begin position="201"/>
        <end position="216"/>
    </location>
</feature>
<name>A0ABM3QKS4_SPIOL</name>
<dbReference type="InterPro" id="IPR016177">
    <property type="entry name" value="DNA-bd_dom_sf"/>
</dbReference>
<feature type="compositionally biased region" description="Basic and acidic residues" evidence="6">
    <location>
        <begin position="184"/>
        <end position="194"/>
    </location>
</feature>
<dbReference type="PROSITE" id="PS50982">
    <property type="entry name" value="MBD"/>
    <property type="match status" value="1"/>
</dbReference>
<sequence length="304" mass="33823">MASHLADKPVIQELPTSQTTNFDQVVTIELPAPQGWTKKFIPKKGGTGTPRRNEIVFIAPSGEEIKNKRQLEQYLKTHPDGPCSSKFDWGTGDTPRRSARLSSKSRETDTPESGSRQKKSRSNKEETDGVESAAADREDDDDKTGTGDEKDVEMKDNNTEEEKAEEQKEVDGKLEELENSQVPEENKKHEENKVETSQGKEQPEKNKPEAVEKPCDVELQGDTNNAIPVENTKEPTVAIVQPEEDVSLLNTEKEEIEGSKQPQNKVSLVQVGNTDQENQPLNPDQENQPLNPDQEPSATQPISC</sequence>
<dbReference type="Gene3D" id="3.30.890.10">
    <property type="entry name" value="Methyl-cpg-binding Protein 2, Chain A"/>
    <property type="match status" value="1"/>
</dbReference>
<evidence type="ECO:0000256" key="5">
    <source>
        <dbReference type="ARBA" id="ARBA00023242"/>
    </source>
</evidence>
<evidence type="ECO:0000313" key="8">
    <source>
        <dbReference type="Proteomes" id="UP000813463"/>
    </source>
</evidence>
<gene>
    <name evidence="9" type="primary">LOC110781232</name>
</gene>
<accession>A0ABM3QKS4</accession>
<dbReference type="Pfam" id="PF01429">
    <property type="entry name" value="MBD"/>
    <property type="match status" value="1"/>
</dbReference>
<feature type="domain" description="MBD" evidence="7">
    <location>
        <begin position="22"/>
        <end position="94"/>
    </location>
</feature>
<keyword evidence="8" id="KW-1185">Reference proteome</keyword>
<keyword evidence="2" id="KW-0805">Transcription regulation</keyword>